<organism evidence="2 3">
    <name type="scientific">Portunus trituberculatus</name>
    <name type="common">Swimming crab</name>
    <name type="synonym">Neptunus trituberculatus</name>
    <dbReference type="NCBI Taxonomy" id="210409"/>
    <lineage>
        <taxon>Eukaryota</taxon>
        <taxon>Metazoa</taxon>
        <taxon>Ecdysozoa</taxon>
        <taxon>Arthropoda</taxon>
        <taxon>Crustacea</taxon>
        <taxon>Multicrustacea</taxon>
        <taxon>Malacostraca</taxon>
        <taxon>Eumalacostraca</taxon>
        <taxon>Eucarida</taxon>
        <taxon>Decapoda</taxon>
        <taxon>Pleocyemata</taxon>
        <taxon>Brachyura</taxon>
        <taxon>Eubrachyura</taxon>
        <taxon>Portunoidea</taxon>
        <taxon>Portunidae</taxon>
        <taxon>Portuninae</taxon>
        <taxon>Portunus</taxon>
    </lineage>
</organism>
<sequence length="80" mass="9256">MKIEIKDSKRYNILAGRKRLKIVSCREADQRQHQRQQQELTRYTEGDHGRQVEQRDRDIYGYDAAAAAEAPIVDGAMDGH</sequence>
<dbReference type="EMBL" id="VSRR010006940">
    <property type="protein sequence ID" value="MPC45886.1"/>
    <property type="molecule type" value="Genomic_DNA"/>
</dbReference>
<dbReference type="Proteomes" id="UP000324222">
    <property type="component" value="Unassembled WGS sequence"/>
</dbReference>
<evidence type="ECO:0000256" key="1">
    <source>
        <dbReference type="SAM" id="MobiDB-lite"/>
    </source>
</evidence>
<dbReference type="AlphaFoldDB" id="A0A5B7FK68"/>
<name>A0A5B7FK68_PORTR</name>
<evidence type="ECO:0000313" key="3">
    <source>
        <dbReference type="Proteomes" id="UP000324222"/>
    </source>
</evidence>
<evidence type="ECO:0000313" key="2">
    <source>
        <dbReference type="EMBL" id="MPC45886.1"/>
    </source>
</evidence>
<feature type="region of interest" description="Disordered" evidence="1">
    <location>
        <begin position="28"/>
        <end position="51"/>
    </location>
</feature>
<accession>A0A5B7FK68</accession>
<comment type="caution">
    <text evidence="2">The sequence shown here is derived from an EMBL/GenBank/DDBJ whole genome shotgun (WGS) entry which is preliminary data.</text>
</comment>
<keyword evidence="3" id="KW-1185">Reference proteome</keyword>
<feature type="compositionally biased region" description="Basic and acidic residues" evidence="1">
    <location>
        <begin position="42"/>
        <end position="51"/>
    </location>
</feature>
<protein>
    <submittedName>
        <fullName evidence="2">Uncharacterized protein</fullName>
    </submittedName>
</protein>
<reference evidence="2 3" key="1">
    <citation type="submission" date="2019-05" db="EMBL/GenBank/DDBJ databases">
        <title>Another draft genome of Portunus trituberculatus and its Hox gene families provides insights of decapod evolution.</title>
        <authorList>
            <person name="Jeong J.-H."/>
            <person name="Song I."/>
            <person name="Kim S."/>
            <person name="Choi T."/>
            <person name="Kim D."/>
            <person name="Ryu S."/>
            <person name="Kim W."/>
        </authorList>
    </citation>
    <scope>NUCLEOTIDE SEQUENCE [LARGE SCALE GENOMIC DNA]</scope>
    <source>
        <tissue evidence="2">Muscle</tissue>
    </source>
</reference>
<gene>
    <name evidence="2" type="ORF">E2C01_039592</name>
</gene>
<proteinExistence type="predicted"/>